<keyword evidence="2 5" id="KW-0238">DNA-binding</keyword>
<evidence type="ECO:0000256" key="2">
    <source>
        <dbReference type="ARBA" id="ARBA00023125"/>
    </source>
</evidence>
<gene>
    <name evidence="5" type="ORF">DFR58_10397</name>
</gene>
<keyword evidence="6" id="KW-1185">Reference proteome</keyword>
<dbReference type="InterPro" id="IPR018062">
    <property type="entry name" value="HTH_AraC-typ_CS"/>
</dbReference>
<evidence type="ECO:0000256" key="1">
    <source>
        <dbReference type="ARBA" id="ARBA00023015"/>
    </source>
</evidence>
<feature type="domain" description="HTH araC/xylS-type" evidence="4">
    <location>
        <begin position="196"/>
        <end position="294"/>
    </location>
</feature>
<dbReference type="GO" id="GO:0003700">
    <property type="term" value="F:DNA-binding transcription factor activity"/>
    <property type="evidence" value="ECO:0007669"/>
    <property type="project" value="InterPro"/>
</dbReference>
<dbReference type="InterPro" id="IPR011051">
    <property type="entry name" value="RmlC_Cupin_sf"/>
</dbReference>
<protein>
    <submittedName>
        <fullName evidence="5">AraC-like DNA-binding protein</fullName>
    </submittedName>
</protein>
<reference evidence="5 6" key="1">
    <citation type="submission" date="2018-07" db="EMBL/GenBank/DDBJ databases">
        <title>Genomic Encyclopedia of Type Strains, Phase IV (KMG-IV): sequencing the most valuable type-strain genomes for metagenomic binning, comparative biology and taxonomic classification.</title>
        <authorList>
            <person name="Goeker M."/>
        </authorList>
    </citation>
    <scope>NUCLEOTIDE SEQUENCE [LARGE SCALE GENOMIC DNA]</scope>
    <source>
        <strain evidence="5 6">DSM 27016</strain>
    </source>
</reference>
<name>A0A369BCS0_9FIRM</name>
<dbReference type="PANTHER" id="PTHR43280:SF28">
    <property type="entry name" value="HTH-TYPE TRANSCRIPTIONAL ACTIVATOR RHAS"/>
    <property type="match status" value="1"/>
</dbReference>
<dbReference type="PROSITE" id="PS00041">
    <property type="entry name" value="HTH_ARAC_FAMILY_1"/>
    <property type="match status" value="1"/>
</dbReference>
<accession>A0A369BCS0</accession>
<evidence type="ECO:0000259" key="4">
    <source>
        <dbReference type="PROSITE" id="PS01124"/>
    </source>
</evidence>
<dbReference type="InterPro" id="IPR020449">
    <property type="entry name" value="Tscrpt_reg_AraC-type_HTH"/>
</dbReference>
<dbReference type="GO" id="GO:0043565">
    <property type="term" value="F:sequence-specific DNA binding"/>
    <property type="evidence" value="ECO:0007669"/>
    <property type="project" value="InterPro"/>
</dbReference>
<evidence type="ECO:0000256" key="3">
    <source>
        <dbReference type="ARBA" id="ARBA00023163"/>
    </source>
</evidence>
<proteinExistence type="predicted"/>
<dbReference type="AlphaFoldDB" id="A0A369BCS0"/>
<dbReference type="PRINTS" id="PR00032">
    <property type="entry name" value="HTHARAC"/>
</dbReference>
<dbReference type="Proteomes" id="UP000253034">
    <property type="component" value="Unassembled WGS sequence"/>
</dbReference>
<dbReference type="OrthoDB" id="45544at2"/>
<dbReference type="Pfam" id="PF12833">
    <property type="entry name" value="HTH_18"/>
    <property type="match status" value="1"/>
</dbReference>
<comment type="caution">
    <text evidence="5">The sequence shown here is derived from an EMBL/GenBank/DDBJ whole genome shotgun (WGS) entry which is preliminary data.</text>
</comment>
<dbReference type="EMBL" id="QPJT01000003">
    <property type="protein sequence ID" value="RCX19352.1"/>
    <property type="molecule type" value="Genomic_DNA"/>
</dbReference>
<dbReference type="SMART" id="SM00342">
    <property type="entry name" value="HTH_ARAC"/>
    <property type="match status" value="1"/>
</dbReference>
<keyword evidence="3" id="KW-0804">Transcription</keyword>
<organism evidence="5 6">
    <name type="scientific">Anaerobacterium chartisolvens</name>
    <dbReference type="NCBI Taxonomy" id="1297424"/>
    <lineage>
        <taxon>Bacteria</taxon>
        <taxon>Bacillati</taxon>
        <taxon>Bacillota</taxon>
        <taxon>Clostridia</taxon>
        <taxon>Eubacteriales</taxon>
        <taxon>Oscillospiraceae</taxon>
        <taxon>Anaerobacterium</taxon>
    </lineage>
</organism>
<dbReference type="PANTHER" id="PTHR43280">
    <property type="entry name" value="ARAC-FAMILY TRANSCRIPTIONAL REGULATOR"/>
    <property type="match status" value="1"/>
</dbReference>
<dbReference type="RefSeq" id="WP_114296421.1">
    <property type="nucleotide sequence ID" value="NZ_QPJT01000003.1"/>
</dbReference>
<dbReference type="InterPro" id="IPR018060">
    <property type="entry name" value="HTH_AraC"/>
</dbReference>
<evidence type="ECO:0000313" key="5">
    <source>
        <dbReference type="EMBL" id="RCX19352.1"/>
    </source>
</evidence>
<dbReference type="InterPro" id="IPR009057">
    <property type="entry name" value="Homeodomain-like_sf"/>
</dbReference>
<dbReference type="SUPFAM" id="SSF51182">
    <property type="entry name" value="RmlC-like cupins"/>
    <property type="match status" value="1"/>
</dbReference>
<sequence length="306" mass="35573">MYELFDQFSWTKQNKTITRDRHQVPALGNFTYWSYTVSPAPCPMHYHSNILEIHCMIKGKRYSQIEKEGVINNYIYTGNEAFLTFPFEIHGNGNQPQSPCEFYAFQIMTHNPDEMLGLNKKYSNTLCRELLTLKHRHLRLGHSHLQYLRTAFTFFSDMTASSIQVGIQFLTCFLFSLQYLTPIMDSQIKAINEGIHQSITYLNQNIREPLSLRDLADASGYSLSRFKVKFKDEVGITPAEYITLQKLEYAKKELTQTNISITDLAYSLGFSSSNYFSSVFKKMMDYTPKDYRNHFSSLASKNKKSF</sequence>
<dbReference type="PROSITE" id="PS01124">
    <property type="entry name" value="HTH_ARAC_FAMILY_2"/>
    <property type="match status" value="1"/>
</dbReference>
<keyword evidence="1" id="KW-0805">Transcription regulation</keyword>
<evidence type="ECO:0000313" key="6">
    <source>
        <dbReference type="Proteomes" id="UP000253034"/>
    </source>
</evidence>
<dbReference type="SUPFAM" id="SSF46689">
    <property type="entry name" value="Homeodomain-like"/>
    <property type="match status" value="2"/>
</dbReference>
<dbReference type="Gene3D" id="1.10.10.60">
    <property type="entry name" value="Homeodomain-like"/>
    <property type="match status" value="2"/>
</dbReference>